<sequence>MIRLDLAREPFWLDLGIGVRLHLRPCTTALVLAARQAVRDADMTDDPPDLVQGRRTATFLKAMGRLAILGWEGVGDADGTPVEPTPTGIDALLDLHPVADAFSLRYLGPVALLEQEKNV</sequence>
<gene>
    <name evidence="1" type="ORF">ACFQPS_07920</name>
</gene>
<keyword evidence="2" id="KW-1185">Reference proteome</keyword>
<organism evidence="1 2">
    <name type="scientific">Rhodocista pekingensis</name>
    <dbReference type="NCBI Taxonomy" id="201185"/>
    <lineage>
        <taxon>Bacteria</taxon>
        <taxon>Pseudomonadati</taxon>
        <taxon>Pseudomonadota</taxon>
        <taxon>Alphaproteobacteria</taxon>
        <taxon>Rhodospirillales</taxon>
        <taxon>Azospirillaceae</taxon>
        <taxon>Rhodocista</taxon>
    </lineage>
</organism>
<reference evidence="2" key="1">
    <citation type="journal article" date="2019" name="Int. J. Syst. Evol. Microbiol.">
        <title>The Global Catalogue of Microorganisms (GCM) 10K type strain sequencing project: providing services to taxonomists for standard genome sequencing and annotation.</title>
        <authorList>
            <consortium name="The Broad Institute Genomics Platform"/>
            <consortium name="The Broad Institute Genome Sequencing Center for Infectious Disease"/>
            <person name="Wu L."/>
            <person name="Ma J."/>
        </authorList>
    </citation>
    <scope>NUCLEOTIDE SEQUENCE [LARGE SCALE GENOMIC DNA]</scope>
    <source>
        <strain evidence="2">CGMCC 1.16275</strain>
    </source>
</reference>
<dbReference type="Proteomes" id="UP001596456">
    <property type="component" value="Unassembled WGS sequence"/>
</dbReference>
<accession>A0ABW2KUU0</accession>
<name>A0ABW2KUU0_9PROT</name>
<proteinExistence type="predicted"/>
<evidence type="ECO:0000313" key="1">
    <source>
        <dbReference type="EMBL" id="MFC7333086.1"/>
    </source>
</evidence>
<evidence type="ECO:0000313" key="2">
    <source>
        <dbReference type="Proteomes" id="UP001596456"/>
    </source>
</evidence>
<comment type="caution">
    <text evidence="1">The sequence shown here is derived from an EMBL/GenBank/DDBJ whole genome shotgun (WGS) entry which is preliminary data.</text>
</comment>
<dbReference type="EMBL" id="JBHTCM010000009">
    <property type="protein sequence ID" value="MFC7333086.1"/>
    <property type="molecule type" value="Genomic_DNA"/>
</dbReference>
<dbReference type="RefSeq" id="WP_377357939.1">
    <property type="nucleotide sequence ID" value="NZ_JBHTCM010000009.1"/>
</dbReference>
<protein>
    <submittedName>
        <fullName evidence="1">Uncharacterized protein</fullName>
    </submittedName>
</protein>